<dbReference type="Proteomes" id="UP000266673">
    <property type="component" value="Unassembled WGS sequence"/>
</dbReference>
<name>A0A397VHQ9_9GLOM</name>
<sequence length="155" mass="18002">MNTQPEHNTSIVLASYNVPTMNNQNFEPEIEKENNGAFYHQGAKAESIAEYRYKIRDNSIKPRQFLDTDTEDGIENILTKCNGHSLYKFIDGDDPLRPFIDFDLSKEKFDKIEPKLSPKEIQKLLCHAFSKTCKEVLLPVVVTKKKYRFIFLLLV</sequence>
<dbReference type="EMBL" id="QKWP01000355">
    <property type="protein sequence ID" value="RIB21522.1"/>
    <property type="molecule type" value="Genomic_DNA"/>
</dbReference>
<dbReference type="AlphaFoldDB" id="A0A397VHQ9"/>
<reference evidence="1 2" key="1">
    <citation type="submission" date="2018-06" db="EMBL/GenBank/DDBJ databases">
        <title>Comparative genomics reveals the genomic features of Rhizophagus irregularis, R. cerebriforme, R. diaphanum and Gigaspora rosea, and their symbiotic lifestyle signature.</title>
        <authorList>
            <person name="Morin E."/>
            <person name="San Clemente H."/>
            <person name="Chen E.C.H."/>
            <person name="De La Providencia I."/>
            <person name="Hainaut M."/>
            <person name="Kuo A."/>
            <person name="Kohler A."/>
            <person name="Murat C."/>
            <person name="Tang N."/>
            <person name="Roy S."/>
            <person name="Loubradou J."/>
            <person name="Henrissat B."/>
            <person name="Grigoriev I.V."/>
            <person name="Corradi N."/>
            <person name="Roux C."/>
            <person name="Martin F.M."/>
        </authorList>
    </citation>
    <scope>NUCLEOTIDE SEQUENCE [LARGE SCALE GENOMIC DNA]</scope>
    <source>
        <strain evidence="1 2">DAOM 194757</strain>
    </source>
</reference>
<proteinExistence type="predicted"/>
<protein>
    <submittedName>
        <fullName evidence="1">Uncharacterized protein</fullName>
    </submittedName>
</protein>
<organism evidence="1 2">
    <name type="scientific">Gigaspora rosea</name>
    <dbReference type="NCBI Taxonomy" id="44941"/>
    <lineage>
        <taxon>Eukaryota</taxon>
        <taxon>Fungi</taxon>
        <taxon>Fungi incertae sedis</taxon>
        <taxon>Mucoromycota</taxon>
        <taxon>Glomeromycotina</taxon>
        <taxon>Glomeromycetes</taxon>
        <taxon>Diversisporales</taxon>
        <taxon>Gigasporaceae</taxon>
        <taxon>Gigaspora</taxon>
    </lineage>
</organism>
<comment type="caution">
    <text evidence="1">The sequence shown here is derived from an EMBL/GenBank/DDBJ whole genome shotgun (WGS) entry which is preliminary data.</text>
</comment>
<keyword evidence="2" id="KW-1185">Reference proteome</keyword>
<accession>A0A397VHQ9</accession>
<evidence type="ECO:0000313" key="1">
    <source>
        <dbReference type="EMBL" id="RIB21522.1"/>
    </source>
</evidence>
<evidence type="ECO:0000313" key="2">
    <source>
        <dbReference type="Proteomes" id="UP000266673"/>
    </source>
</evidence>
<gene>
    <name evidence="1" type="ORF">C2G38_2034315</name>
</gene>